<evidence type="ECO:0000256" key="2">
    <source>
        <dbReference type="ARBA" id="ARBA00023015"/>
    </source>
</evidence>
<dbReference type="InterPro" id="IPR039538">
    <property type="entry name" value="BetI_C"/>
</dbReference>
<dbReference type="KEGG" id="vzi:G5S32_00380"/>
<name>A0A6G7CEJ7_9VIBR</name>
<dbReference type="PROSITE" id="PS50977">
    <property type="entry name" value="HTH_TETR_2"/>
    <property type="match status" value="1"/>
</dbReference>
<dbReference type="PRINTS" id="PR00455">
    <property type="entry name" value="HTHTETR"/>
</dbReference>
<keyword evidence="3 5" id="KW-0238">DNA-binding</keyword>
<keyword evidence="1" id="KW-0678">Repressor</keyword>
<evidence type="ECO:0000256" key="5">
    <source>
        <dbReference type="PROSITE-ProRule" id="PRU00335"/>
    </source>
</evidence>
<dbReference type="SUPFAM" id="SSF46689">
    <property type="entry name" value="Homeodomain-like"/>
    <property type="match status" value="1"/>
</dbReference>
<proteinExistence type="predicted"/>
<dbReference type="RefSeq" id="WP_165309970.1">
    <property type="nucleotide sequence ID" value="NZ_CP049331.1"/>
</dbReference>
<dbReference type="GO" id="GO:0003700">
    <property type="term" value="F:DNA-binding transcription factor activity"/>
    <property type="evidence" value="ECO:0007669"/>
    <property type="project" value="TreeGrafter"/>
</dbReference>
<dbReference type="InterPro" id="IPR001647">
    <property type="entry name" value="HTH_TetR"/>
</dbReference>
<feature type="domain" description="HTH tetR-type" evidence="6">
    <location>
        <begin position="14"/>
        <end position="74"/>
    </location>
</feature>
<keyword evidence="4" id="KW-0804">Transcription</keyword>
<reference evidence="7 8" key="1">
    <citation type="submission" date="2020-02" db="EMBL/GenBank/DDBJ databases">
        <title>A complete genome of a marine bacterium Vibrio sp. ZWAL4003 isolated from the mangrove sediment with the ability to degrade polysaccharides.</title>
        <authorList>
            <person name="Wu J."/>
            <person name="Qu W."/>
            <person name="Zeng R."/>
        </authorList>
    </citation>
    <scope>NUCLEOTIDE SEQUENCE [LARGE SCALE GENOMIC DNA]</scope>
    <source>
        <strain evidence="7 8">ZWAL4003</strain>
    </source>
</reference>
<dbReference type="Pfam" id="PF00440">
    <property type="entry name" value="TetR_N"/>
    <property type="match status" value="1"/>
</dbReference>
<dbReference type="Pfam" id="PF13977">
    <property type="entry name" value="TetR_C_6"/>
    <property type="match status" value="1"/>
</dbReference>
<accession>A0A6G7CEJ7</accession>
<organism evidence="7 8">
    <name type="scientific">Vibrio ziniensis</name>
    <dbReference type="NCBI Taxonomy" id="2711221"/>
    <lineage>
        <taxon>Bacteria</taxon>
        <taxon>Pseudomonadati</taxon>
        <taxon>Pseudomonadota</taxon>
        <taxon>Gammaproteobacteria</taxon>
        <taxon>Vibrionales</taxon>
        <taxon>Vibrionaceae</taxon>
        <taxon>Vibrio</taxon>
    </lineage>
</organism>
<dbReference type="InterPro" id="IPR009057">
    <property type="entry name" value="Homeodomain-like_sf"/>
</dbReference>
<evidence type="ECO:0000259" key="6">
    <source>
        <dbReference type="PROSITE" id="PS50977"/>
    </source>
</evidence>
<gene>
    <name evidence="7" type="ORF">G5S32_00380</name>
</gene>
<keyword evidence="2" id="KW-0805">Transcription regulation</keyword>
<dbReference type="Proteomes" id="UP000503003">
    <property type="component" value="Chromosome 1"/>
</dbReference>
<evidence type="ECO:0000256" key="4">
    <source>
        <dbReference type="ARBA" id="ARBA00023163"/>
    </source>
</evidence>
<evidence type="ECO:0000313" key="7">
    <source>
        <dbReference type="EMBL" id="QIH40527.1"/>
    </source>
</evidence>
<dbReference type="PANTHER" id="PTHR30055">
    <property type="entry name" value="HTH-TYPE TRANSCRIPTIONAL REGULATOR RUTR"/>
    <property type="match status" value="1"/>
</dbReference>
<dbReference type="Gene3D" id="1.10.357.10">
    <property type="entry name" value="Tetracycline Repressor, domain 2"/>
    <property type="match status" value="1"/>
</dbReference>
<dbReference type="InterPro" id="IPR036271">
    <property type="entry name" value="Tet_transcr_reg_TetR-rel_C_sf"/>
</dbReference>
<dbReference type="InterPro" id="IPR050109">
    <property type="entry name" value="HTH-type_TetR-like_transc_reg"/>
</dbReference>
<protein>
    <submittedName>
        <fullName evidence="7">TetR family transcriptional regulator</fullName>
    </submittedName>
</protein>
<dbReference type="InterPro" id="IPR023772">
    <property type="entry name" value="DNA-bd_HTH_TetR-type_CS"/>
</dbReference>
<evidence type="ECO:0000313" key="8">
    <source>
        <dbReference type="Proteomes" id="UP000503003"/>
    </source>
</evidence>
<dbReference type="AlphaFoldDB" id="A0A6G7CEJ7"/>
<dbReference type="PANTHER" id="PTHR30055:SF234">
    <property type="entry name" value="HTH-TYPE TRANSCRIPTIONAL REGULATOR BETI"/>
    <property type="match status" value="1"/>
</dbReference>
<dbReference type="EMBL" id="CP049331">
    <property type="protein sequence ID" value="QIH40527.1"/>
    <property type="molecule type" value="Genomic_DNA"/>
</dbReference>
<keyword evidence="8" id="KW-1185">Reference proteome</keyword>
<evidence type="ECO:0000256" key="3">
    <source>
        <dbReference type="ARBA" id="ARBA00023125"/>
    </source>
</evidence>
<dbReference type="PROSITE" id="PS01081">
    <property type="entry name" value="HTH_TETR_1"/>
    <property type="match status" value="1"/>
</dbReference>
<evidence type="ECO:0000256" key="1">
    <source>
        <dbReference type="ARBA" id="ARBA00022491"/>
    </source>
</evidence>
<dbReference type="SUPFAM" id="SSF48498">
    <property type="entry name" value="Tetracyclin repressor-like, C-terminal domain"/>
    <property type="match status" value="1"/>
</dbReference>
<sequence>MSKQNKAPREEASNNRKDELIEATLRLIATDGIKAATVRSISEQAKVTQGLIRYHFKSKDDLIIAAYEKHMTNLIDLAAQAAEGEFDCAKKRLARFVQASVLPPIVDSQAIALWAGFFQMLFHNPAMRESHRKTYNLLRLHLKKLIEDVLVEEARSFDEPELRRLSIACNAVLDGLWIEGGALPEELSSQELVDVAVTTFGQVIGVELMSHIQSELQPPF</sequence>
<feature type="DNA-binding region" description="H-T-H motif" evidence="5">
    <location>
        <begin position="37"/>
        <end position="56"/>
    </location>
</feature>
<dbReference type="GO" id="GO:0000976">
    <property type="term" value="F:transcription cis-regulatory region binding"/>
    <property type="evidence" value="ECO:0007669"/>
    <property type="project" value="TreeGrafter"/>
</dbReference>